<evidence type="ECO:0000313" key="2">
    <source>
        <dbReference type="Proteomes" id="UP000178943"/>
    </source>
</evidence>
<sequence length="62" mass="6997">MYNNARFNARNIVIILIALLCQQAVYAVNVQNSLVPFSGDISKRYTASTVHFDQSKYIGVFI</sequence>
<evidence type="ECO:0000313" key="1">
    <source>
        <dbReference type="EMBL" id="OGF67019.1"/>
    </source>
</evidence>
<dbReference type="EMBL" id="MFGW01000075">
    <property type="protein sequence ID" value="OGF67019.1"/>
    <property type="molecule type" value="Genomic_DNA"/>
</dbReference>
<accession>A0A1F5VUD8</accession>
<protein>
    <submittedName>
        <fullName evidence="1">Uncharacterized protein</fullName>
    </submittedName>
</protein>
<comment type="caution">
    <text evidence="1">The sequence shown here is derived from an EMBL/GenBank/DDBJ whole genome shotgun (WGS) entry which is preliminary data.</text>
</comment>
<proteinExistence type="predicted"/>
<dbReference type="Proteomes" id="UP000178943">
    <property type="component" value="Unassembled WGS sequence"/>
</dbReference>
<name>A0A1F5VUD8_9BACT</name>
<organism evidence="1 2">
    <name type="scientific">Candidatus Fischerbacteria bacterium RBG_13_37_8</name>
    <dbReference type="NCBI Taxonomy" id="1817863"/>
    <lineage>
        <taxon>Bacteria</taxon>
        <taxon>Candidatus Fischeribacteriota</taxon>
    </lineage>
</organism>
<dbReference type="AlphaFoldDB" id="A0A1F5VUD8"/>
<gene>
    <name evidence="1" type="ORF">A2Y62_05015</name>
</gene>
<reference evidence="1 2" key="1">
    <citation type="journal article" date="2016" name="Nat. Commun.">
        <title>Thousands of microbial genomes shed light on interconnected biogeochemical processes in an aquifer system.</title>
        <authorList>
            <person name="Anantharaman K."/>
            <person name="Brown C.T."/>
            <person name="Hug L.A."/>
            <person name="Sharon I."/>
            <person name="Castelle C.J."/>
            <person name="Probst A.J."/>
            <person name="Thomas B.C."/>
            <person name="Singh A."/>
            <person name="Wilkins M.J."/>
            <person name="Karaoz U."/>
            <person name="Brodie E.L."/>
            <person name="Williams K.H."/>
            <person name="Hubbard S.S."/>
            <person name="Banfield J.F."/>
        </authorList>
    </citation>
    <scope>NUCLEOTIDE SEQUENCE [LARGE SCALE GENOMIC DNA]</scope>
</reference>